<dbReference type="PROSITE" id="PS51217">
    <property type="entry name" value="UVRD_HELICASE_CTER"/>
    <property type="match status" value="1"/>
</dbReference>
<dbReference type="Pfam" id="PF21445">
    <property type="entry name" value="ADDB_N"/>
    <property type="match status" value="1"/>
</dbReference>
<keyword evidence="10 14" id="KW-0408">Iron</keyword>
<feature type="binding site" evidence="14">
    <location>
        <position position="1123"/>
    </location>
    <ligand>
        <name>[4Fe-4S] cluster</name>
        <dbReference type="ChEBI" id="CHEBI:49883"/>
    </ligand>
</feature>
<evidence type="ECO:0000313" key="16">
    <source>
        <dbReference type="EMBL" id="RCW69702.1"/>
    </source>
</evidence>
<dbReference type="Gene3D" id="3.40.50.300">
    <property type="entry name" value="P-loop containing nucleotide triphosphate hydrolases"/>
    <property type="match status" value="3"/>
</dbReference>
<feature type="binding site" evidence="14">
    <location>
        <position position="800"/>
    </location>
    <ligand>
        <name>[4Fe-4S] cluster</name>
        <dbReference type="ChEBI" id="CHEBI:49883"/>
    </ligand>
</feature>
<evidence type="ECO:0000256" key="14">
    <source>
        <dbReference type="HAMAP-Rule" id="MF_01452"/>
    </source>
</evidence>
<dbReference type="InterPro" id="IPR038726">
    <property type="entry name" value="PDDEXK_AddAB-type"/>
</dbReference>
<dbReference type="GO" id="GO:0046872">
    <property type="term" value="F:metal ion binding"/>
    <property type="evidence" value="ECO:0007669"/>
    <property type="project" value="UniProtKB-KW"/>
</dbReference>
<keyword evidence="4 14" id="KW-0547">Nucleotide-binding</keyword>
<keyword evidence="13 14" id="KW-0234">DNA repair</keyword>
<dbReference type="Proteomes" id="UP000252585">
    <property type="component" value="Unassembled WGS sequence"/>
</dbReference>
<feature type="domain" description="UvrD-like helicase C-terminal" evidence="15">
    <location>
        <begin position="281"/>
        <end position="586"/>
    </location>
</feature>
<accession>A0A368XNW4</accession>
<evidence type="ECO:0000256" key="9">
    <source>
        <dbReference type="ARBA" id="ARBA00022840"/>
    </source>
</evidence>
<keyword evidence="5 14" id="KW-0227">DNA damage</keyword>
<evidence type="ECO:0000256" key="7">
    <source>
        <dbReference type="ARBA" id="ARBA00022806"/>
    </source>
</evidence>
<sequence length="1160" mass="134988">MLELIIGNAGQDKSKQCVDQIKDKLRENPKGPPILYIVPDQMTFQQEYALLNNDEVNGSIRAQVYSFSRLSFRVMQEVGGATRKFISSTGIQMMLRKIVEEHKEEWKVFEKAIEKRGFIEQLEQMITEFKRYQVTPELLAMKIEELESFRHLEQHEIALKEKLYDLYYIYDRLVTELVGTYIDSEDQLKILTEQLEESDFLDNTEVYLDGFHRFTPQELAVVEQLIKKATKVSITLTLNKPEEEQISELDLFCQTKETYQTLFQLAEENGVKVTVDDLNEEKGIFHEAPHFSHLEKYFDIRPAPTYEEKVPIQIAEAVHPRAEVEGVAQEILKLVREKKLRYRDIALLIRESAVYHDLIRTVFQDYNIPVFIDEKRTMLNHPLIELIRSLLDVVEGNWRYDTLFRLLKTEFIPASNAQFPLNQEAIDELENYVLEYGIRGRSHWMSDKPWIFQRFKGFDQTVQTDIEKETQERINHYRDQVVSALEEIDHHLRTKETAKEKAIVLFEWLEKIQVPAKLEEIRTEQDEKGEPEKAREQEQVWDSILQLLEELTEITGKEPMKLTTFREVLEAGFDSLQFSHVPPSLDHVVVGSIDRSRMTGVKAAFLLGVNEGVWPMKQSGDSIISEEERDLLRDTGIQLAEGSKRKLLDDWFYVYLAFTLPSEHLWISYPISNEEGKQKMPSPLIKRMEELFSHCSDHLFLQDPEEMKDATRFVTTPVKTRGALTAQLSKAFRGYPIDSVWYHVLNWYMKYEPEKGVNYRILNGLFYRNKVSNLNQTTVKDIYPKEMKASVSRLEMYYRCSYQHFAKYSLGLEERPTYKLDAPDIGQLFHEALKKITEWVQKDGKTFQDIELPDSKQYAKKAMTNLAPILQHQILHSSNRYQYIQKKLEAVIARATFILSEQARKSAFSPVGLEVGFGYPNQLDPIEIDLQNDYALQLRGRIDRVDKAMEQDQLWLRIIDYKSSAKGLNLVEVYYGLALQMLTYLDVILSNAYTWLGKEAKPAGVLYFHVHNPMLSESSMLEEDQLEEALFKQFKMKGLLMEDANVMTLMDDQLDTGMSKIIPAGLKKNGEFRKGSDIADEETFNQLRGYIHQLMQNAGIDITQGNVHLNPFQNNQQSACTFCSFKSVCQFDPTLAENNYRKLTKMKDTEVIEAIKRGEG</sequence>
<dbReference type="InterPro" id="IPR027417">
    <property type="entry name" value="P-loop_NTPase"/>
</dbReference>
<gene>
    <name evidence="14" type="primary">addB</name>
    <name evidence="16" type="ORF">DFR57_10790</name>
</gene>
<dbReference type="InterPro" id="IPR049035">
    <property type="entry name" value="ADDB_N"/>
</dbReference>
<evidence type="ECO:0000256" key="4">
    <source>
        <dbReference type="ARBA" id="ARBA00022741"/>
    </source>
</evidence>
<dbReference type="GO" id="GO:0008409">
    <property type="term" value="F:5'-3' exonuclease activity"/>
    <property type="evidence" value="ECO:0007669"/>
    <property type="project" value="UniProtKB-UniRule"/>
</dbReference>
<keyword evidence="11 14" id="KW-0411">Iron-sulfur</keyword>
<reference evidence="16 17" key="1">
    <citation type="submission" date="2018-07" db="EMBL/GenBank/DDBJ databases">
        <title>Genomic Encyclopedia of Type Strains, Phase IV (KMG-IV): sequencing the most valuable type-strain genomes for metagenomic binning, comparative biology and taxonomic classification.</title>
        <authorList>
            <person name="Goeker M."/>
        </authorList>
    </citation>
    <scope>NUCLEOTIDE SEQUENCE [LARGE SCALE GENOMIC DNA]</scope>
    <source>
        <strain evidence="16 17">DSM 27696</strain>
    </source>
</reference>
<dbReference type="Gene3D" id="3.90.320.10">
    <property type="match status" value="1"/>
</dbReference>
<dbReference type="HAMAP" id="MF_01452">
    <property type="entry name" value="AddB_type1"/>
    <property type="match status" value="1"/>
</dbReference>
<dbReference type="SUPFAM" id="SSF52540">
    <property type="entry name" value="P-loop containing nucleoside triphosphate hydrolases"/>
    <property type="match status" value="1"/>
</dbReference>
<comment type="cofactor">
    <cofactor evidence="14">
        <name>[4Fe-4S] cluster</name>
        <dbReference type="ChEBI" id="CHEBI:49883"/>
    </cofactor>
    <text evidence="14">Binds 1 [4Fe-4S] cluster.</text>
</comment>
<name>A0A368XNW4_9BACI</name>
<dbReference type="GO" id="GO:0005524">
    <property type="term" value="F:ATP binding"/>
    <property type="evidence" value="ECO:0007669"/>
    <property type="project" value="UniProtKB-UniRule"/>
</dbReference>
<dbReference type="InterPro" id="IPR011604">
    <property type="entry name" value="PDDEXK-like_dom_sf"/>
</dbReference>
<keyword evidence="3 14" id="KW-0479">Metal-binding</keyword>
<evidence type="ECO:0000256" key="2">
    <source>
        <dbReference type="ARBA" id="ARBA00022722"/>
    </source>
</evidence>
<evidence type="ECO:0000256" key="8">
    <source>
        <dbReference type="ARBA" id="ARBA00022839"/>
    </source>
</evidence>
<evidence type="ECO:0000256" key="10">
    <source>
        <dbReference type="ARBA" id="ARBA00023004"/>
    </source>
</evidence>
<evidence type="ECO:0000256" key="3">
    <source>
        <dbReference type="ARBA" id="ARBA00022723"/>
    </source>
</evidence>
<dbReference type="NCBIfam" id="TIGR02773">
    <property type="entry name" value="addB_Gpos"/>
    <property type="match status" value="1"/>
</dbReference>
<dbReference type="PANTHER" id="PTHR30591:SF1">
    <property type="entry name" value="RECBCD ENZYME SUBUNIT RECC"/>
    <property type="match status" value="1"/>
</dbReference>
<evidence type="ECO:0000313" key="17">
    <source>
        <dbReference type="Proteomes" id="UP000252585"/>
    </source>
</evidence>
<proteinExistence type="inferred from homology"/>
<dbReference type="RefSeq" id="WP_114352924.1">
    <property type="nucleotide sequence ID" value="NZ_QPJJ01000007.1"/>
</dbReference>
<comment type="similarity">
    <text evidence="14">Belongs to the helicase family. AddB/RexB type 1 subfamily.</text>
</comment>
<dbReference type="Gene3D" id="6.10.140.1030">
    <property type="match status" value="1"/>
</dbReference>
<dbReference type="GO" id="GO:0004386">
    <property type="term" value="F:helicase activity"/>
    <property type="evidence" value="ECO:0007669"/>
    <property type="project" value="UniProtKB-KW"/>
</dbReference>
<keyword evidence="2 14" id="KW-0540">Nuclease</keyword>
<comment type="miscellaneous">
    <text evidence="14">Despite having conserved helicase domains, this subunit does not have helicase activity.</text>
</comment>
<keyword evidence="12 14" id="KW-0238">DNA-binding</keyword>
<comment type="cofactor">
    <cofactor evidence="14">
        <name>Mg(2+)</name>
        <dbReference type="ChEBI" id="CHEBI:18420"/>
    </cofactor>
</comment>
<dbReference type="PANTHER" id="PTHR30591">
    <property type="entry name" value="RECBCD ENZYME SUBUNIT RECC"/>
    <property type="match status" value="1"/>
</dbReference>
<dbReference type="AlphaFoldDB" id="A0A368XNW4"/>
<keyword evidence="8 14" id="KW-0269">Exonuclease</keyword>
<dbReference type="GO" id="GO:0003690">
    <property type="term" value="F:double-stranded DNA binding"/>
    <property type="evidence" value="ECO:0007669"/>
    <property type="project" value="UniProtKB-UniRule"/>
</dbReference>
<dbReference type="InterPro" id="IPR014140">
    <property type="entry name" value="DNA_helicase_suAddB"/>
</dbReference>
<evidence type="ECO:0000256" key="11">
    <source>
        <dbReference type="ARBA" id="ARBA00023014"/>
    </source>
</evidence>
<evidence type="ECO:0000256" key="1">
    <source>
        <dbReference type="ARBA" id="ARBA00022485"/>
    </source>
</evidence>
<keyword evidence="9 14" id="KW-0067">ATP-binding</keyword>
<evidence type="ECO:0000256" key="6">
    <source>
        <dbReference type="ARBA" id="ARBA00022801"/>
    </source>
</evidence>
<organism evidence="16 17">
    <name type="scientific">Saliterribacillus persicus</name>
    <dbReference type="NCBI Taxonomy" id="930114"/>
    <lineage>
        <taxon>Bacteria</taxon>
        <taxon>Bacillati</taxon>
        <taxon>Bacillota</taxon>
        <taxon>Bacilli</taxon>
        <taxon>Bacillales</taxon>
        <taxon>Bacillaceae</taxon>
        <taxon>Saliterribacillus</taxon>
    </lineage>
</organism>
<keyword evidence="7 14" id="KW-0347">Helicase</keyword>
<comment type="subunit">
    <text evidence="14">Heterodimer of AddA and AddB.</text>
</comment>
<comment type="caution">
    <text evidence="16">The sequence shown here is derived from an EMBL/GenBank/DDBJ whole genome shotgun (WGS) entry which is preliminary data.</text>
</comment>
<dbReference type="GO" id="GO:0000724">
    <property type="term" value="P:double-strand break repair via homologous recombination"/>
    <property type="evidence" value="ECO:0007669"/>
    <property type="project" value="UniProtKB-UniRule"/>
</dbReference>
<dbReference type="Pfam" id="PF12705">
    <property type="entry name" value="PDDEXK_1"/>
    <property type="match status" value="1"/>
</dbReference>
<comment type="function">
    <text evidence="14">The heterodimer acts as both an ATP-dependent DNA helicase and an ATP-dependent, dual-direction single-stranded exonuclease. Recognizes the chi site generating a DNA molecule suitable for the initiation of homologous recombination. The AddB subunit has 5' -&gt; 3' nuclease activity but not helicase activity.</text>
</comment>
<dbReference type="InterPro" id="IPR014017">
    <property type="entry name" value="DNA_helicase_UvrD-like_C"/>
</dbReference>
<evidence type="ECO:0000256" key="5">
    <source>
        <dbReference type="ARBA" id="ARBA00022763"/>
    </source>
</evidence>
<dbReference type="GO" id="GO:0051539">
    <property type="term" value="F:4 iron, 4 sulfur cluster binding"/>
    <property type="evidence" value="ECO:0007669"/>
    <property type="project" value="UniProtKB-KW"/>
</dbReference>
<keyword evidence="1 14" id="KW-0004">4Fe-4S</keyword>
<keyword evidence="17" id="KW-1185">Reference proteome</keyword>
<keyword evidence="6 14" id="KW-0378">Hydrolase</keyword>
<dbReference type="OrthoDB" id="9758506at2"/>
<feature type="binding site" evidence="14">
    <location>
        <position position="1129"/>
    </location>
    <ligand>
        <name>[4Fe-4S] cluster</name>
        <dbReference type="ChEBI" id="CHEBI:49883"/>
    </ligand>
</feature>
<dbReference type="EMBL" id="QPJJ01000007">
    <property type="protein sequence ID" value="RCW69702.1"/>
    <property type="molecule type" value="Genomic_DNA"/>
</dbReference>
<evidence type="ECO:0000256" key="13">
    <source>
        <dbReference type="ARBA" id="ARBA00023204"/>
    </source>
</evidence>
<protein>
    <recommendedName>
        <fullName evidence="14">ATP-dependent helicase/deoxyribonuclease subunit B</fullName>
        <ecNumber evidence="14">3.1.-.-</ecNumber>
    </recommendedName>
    <alternativeName>
        <fullName evidence="14">ATP-dependent helicase/nuclease subunit AddB</fullName>
    </alternativeName>
</protein>
<feature type="binding site" evidence="14">
    <location>
        <position position="1120"/>
    </location>
    <ligand>
        <name>[4Fe-4S] cluster</name>
        <dbReference type="ChEBI" id="CHEBI:49883"/>
    </ligand>
</feature>
<evidence type="ECO:0000256" key="12">
    <source>
        <dbReference type="ARBA" id="ARBA00023125"/>
    </source>
</evidence>
<dbReference type="EC" id="3.1.-.-" evidence="14"/>
<evidence type="ECO:0000259" key="15">
    <source>
        <dbReference type="PROSITE" id="PS51217"/>
    </source>
</evidence>